<reference evidence="5 7" key="3">
    <citation type="journal article" date="2019" name="Sci. Rep.">
        <title>Insight into the biology of Mycobacterium mucogenicum and Mycobacterium neoaurum clade members.</title>
        <authorList>
            <person name="Behra P.R.K."/>
            <person name="Pettersson B.M.F."/>
            <person name="Ramesh M."/>
            <person name="Dasgupta S."/>
            <person name="Kirsebom L.A."/>
        </authorList>
    </citation>
    <scope>NUCLEOTIDE SEQUENCE [LARGE SCALE GENOMIC DNA]</scope>
    <source>
        <strain evidence="5 7">DSM 44124</strain>
    </source>
</reference>
<dbReference type="GeneID" id="76728642"/>
<comment type="cofactor">
    <cofactor evidence="2">
        <name>Fe cation</name>
        <dbReference type="ChEBI" id="CHEBI:24875"/>
    </cofactor>
    <text evidence="2">Binds 1 Fe cation per subunit.</text>
</comment>
<comment type="similarity">
    <text evidence="1 3">Belongs to the pirin family.</text>
</comment>
<accession>A0A8H2JGW1</accession>
<feature type="binding site" evidence="2">
    <location>
        <position position="104"/>
    </location>
    <ligand>
        <name>Fe cation</name>
        <dbReference type="ChEBI" id="CHEBI:24875"/>
    </ligand>
</feature>
<keyword evidence="2" id="KW-0408">Iron</keyword>
<dbReference type="SUPFAM" id="SSF51182">
    <property type="entry name" value="RmlC-like cupins"/>
    <property type="match status" value="1"/>
</dbReference>
<dbReference type="GO" id="GO:0046872">
    <property type="term" value="F:metal ion binding"/>
    <property type="evidence" value="ECO:0007669"/>
    <property type="project" value="UniProtKB-KW"/>
</dbReference>
<name>A0A8H2JGW1_MYCMU</name>
<dbReference type="InterPro" id="IPR014710">
    <property type="entry name" value="RmlC-like_jellyroll"/>
</dbReference>
<dbReference type="AlphaFoldDB" id="A0A8H2JGW1"/>
<evidence type="ECO:0000313" key="5">
    <source>
        <dbReference type="EMBL" id="QPG69032.1"/>
    </source>
</evidence>
<dbReference type="PANTHER" id="PTHR43212:SF3">
    <property type="entry name" value="QUERCETIN 2,3-DIOXYGENASE"/>
    <property type="match status" value="1"/>
</dbReference>
<evidence type="ECO:0000313" key="6">
    <source>
        <dbReference type="EMBL" id="TLH55558.1"/>
    </source>
</evidence>
<dbReference type="EMBL" id="POTL01000001">
    <property type="protein sequence ID" value="TLH55558.1"/>
    <property type="molecule type" value="Genomic_DNA"/>
</dbReference>
<dbReference type="PANTHER" id="PTHR43212">
    <property type="entry name" value="QUERCETIN 2,3-DIOXYGENASE"/>
    <property type="match status" value="1"/>
</dbReference>
<dbReference type="Gene3D" id="2.60.120.10">
    <property type="entry name" value="Jelly Rolls"/>
    <property type="match status" value="2"/>
</dbReference>
<keyword evidence="7" id="KW-1185">Reference proteome</keyword>
<evidence type="ECO:0000256" key="2">
    <source>
        <dbReference type="PIRSR" id="PIRSR006232-1"/>
    </source>
</evidence>
<reference evidence="5 7" key="2">
    <citation type="journal article" date="2019" name="BMC Evol. Biol.">
        <title>Comparative genomics of Mycobacterium mucogenicum and Mycobacterium neoaurum clade members emphasizing tRNA and non-coding RNA.</title>
        <authorList>
            <person name="Behra P.R.K."/>
            <person name="Pettersson B.M.F."/>
            <person name="Das S."/>
            <person name="Dasgupta S."/>
            <person name="Kirsebom L.A."/>
        </authorList>
    </citation>
    <scope>NUCLEOTIDE SEQUENCE [LARGE SCALE GENOMIC DNA]</scope>
    <source>
        <strain evidence="5 7">DSM 44124</strain>
    </source>
</reference>
<dbReference type="InterPro" id="IPR012093">
    <property type="entry name" value="Pirin"/>
</dbReference>
<reference evidence="6" key="1">
    <citation type="submission" date="2018-01" db="EMBL/GenBank/DDBJ databases">
        <title>Comparative genomics of Mycobacterium mucogenicum and Mycobacterium neoaurum clade members emphasizing tRNA and non-coding RNA.</title>
        <authorList>
            <person name="Behra P.R.K."/>
            <person name="Pettersson B.M.F."/>
            <person name="Das S."/>
            <person name="Dasgupta S."/>
            <person name="Kirsebom L.A."/>
        </authorList>
    </citation>
    <scope>NUCLEOTIDE SEQUENCE</scope>
    <source>
        <strain evidence="6">DSM 44124</strain>
    </source>
</reference>
<evidence type="ECO:0000313" key="7">
    <source>
        <dbReference type="Proteomes" id="UP000309231"/>
    </source>
</evidence>
<dbReference type="EMBL" id="CP062008">
    <property type="protein sequence ID" value="QPG69032.1"/>
    <property type="molecule type" value="Genomic_DNA"/>
</dbReference>
<proteinExistence type="inferred from homology"/>
<feature type="binding site" evidence="2">
    <location>
        <position position="60"/>
    </location>
    <ligand>
        <name>Fe cation</name>
        <dbReference type="ChEBI" id="CHEBI:24875"/>
    </ligand>
</feature>
<feature type="binding site" evidence="2">
    <location>
        <position position="106"/>
    </location>
    <ligand>
        <name>Fe cation</name>
        <dbReference type="ChEBI" id="CHEBI:24875"/>
    </ligand>
</feature>
<dbReference type="InterPro" id="IPR003829">
    <property type="entry name" value="Pirin_N_dom"/>
</dbReference>
<feature type="binding site" evidence="2">
    <location>
        <position position="62"/>
    </location>
    <ligand>
        <name>Fe cation</name>
        <dbReference type="ChEBI" id="CHEBI:24875"/>
    </ligand>
</feature>
<evidence type="ECO:0000256" key="1">
    <source>
        <dbReference type="ARBA" id="ARBA00008416"/>
    </source>
</evidence>
<dbReference type="Proteomes" id="UP000309231">
    <property type="component" value="Chromosome"/>
</dbReference>
<dbReference type="PIRSF" id="PIRSF006232">
    <property type="entry name" value="Pirin"/>
    <property type="match status" value="1"/>
</dbReference>
<dbReference type="KEGG" id="mmuc:C1S78_027165"/>
<protein>
    <submittedName>
        <fullName evidence="6">Pirin family protein</fullName>
    </submittedName>
</protein>
<evidence type="ECO:0000259" key="4">
    <source>
        <dbReference type="Pfam" id="PF02678"/>
    </source>
</evidence>
<organism evidence="6">
    <name type="scientific">Mycolicibacterium mucogenicum DSM 44124</name>
    <dbReference type="NCBI Taxonomy" id="1226753"/>
    <lineage>
        <taxon>Bacteria</taxon>
        <taxon>Bacillati</taxon>
        <taxon>Actinomycetota</taxon>
        <taxon>Actinomycetes</taxon>
        <taxon>Mycobacteriales</taxon>
        <taxon>Mycobacteriaceae</taxon>
        <taxon>Mycolicibacterium</taxon>
    </lineage>
</organism>
<keyword evidence="2" id="KW-0479">Metal-binding</keyword>
<dbReference type="RefSeq" id="WP_099048609.1">
    <property type="nucleotide sequence ID" value="NZ_ANBS01000055.1"/>
</dbReference>
<dbReference type="Pfam" id="PF02678">
    <property type="entry name" value="Pirin"/>
    <property type="match status" value="1"/>
</dbReference>
<sequence>MTSGIRVIRADERWHWRNEWLESWQSFPATGNFDLAANAHGLLMINNEDIVTPGEGFDAHDHRDMEIITWVLEGTLVHKDSLGNESTIYPGLAQRMSAGTGLRHSERNGAGRQERRPLRVVQMWIPPEELGGAPGYQEADISVALAGNTLIPMASGMRKYRDDAAITFGNSYAALHVARLDAGSAVQVPDAPYGHVFVTRGQAEFEGSGPLHTGDAVRLTGTGGQRITAADEGAEVLVWEMHTIAVNV</sequence>
<feature type="domain" description="Pirin N-terminal" evidence="4">
    <location>
        <begin position="18"/>
        <end position="125"/>
    </location>
</feature>
<evidence type="ECO:0000256" key="3">
    <source>
        <dbReference type="RuleBase" id="RU003457"/>
    </source>
</evidence>
<gene>
    <name evidence="5" type="ORF">C1S78_027165</name>
    <name evidence="6" type="ORF">C1S78_27120</name>
</gene>
<dbReference type="InterPro" id="IPR011051">
    <property type="entry name" value="RmlC_Cupin_sf"/>
</dbReference>